<keyword evidence="2" id="KW-1185">Reference proteome</keyword>
<gene>
    <name evidence="1" type="ORF">NEZAVI_LOCUS15478</name>
</gene>
<reference evidence="1" key="1">
    <citation type="submission" date="2022-01" db="EMBL/GenBank/DDBJ databases">
        <authorList>
            <person name="King R."/>
        </authorList>
    </citation>
    <scope>NUCLEOTIDE SEQUENCE</scope>
</reference>
<name>A0A9P0MXH0_NEZVI</name>
<accession>A0A9P0MXH0</accession>
<dbReference type="Proteomes" id="UP001152798">
    <property type="component" value="Chromosome 7"/>
</dbReference>
<dbReference type="AlphaFoldDB" id="A0A9P0MXH0"/>
<dbReference type="EMBL" id="OV725083">
    <property type="protein sequence ID" value="CAH1407846.1"/>
    <property type="molecule type" value="Genomic_DNA"/>
</dbReference>
<evidence type="ECO:0000313" key="2">
    <source>
        <dbReference type="Proteomes" id="UP001152798"/>
    </source>
</evidence>
<sequence length="73" mass="8361">MVLIGIPCLQRLVTSSSYTHFLLSLCEWEVSARKALTDSQEALYPVRAALSVHLRQIDQELEKCRREKHSSAF</sequence>
<evidence type="ECO:0000313" key="1">
    <source>
        <dbReference type="EMBL" id="CAH1407846.1"/>
    </source>
</evidence>
<protein>
    <submittedName>
        <fullName evidence="1">Uncharacterized protein</fullName>
    </submittedName>
</protein>
<organism evidence="1 2">
    <name type="scientific">Nezara viridula</name>
    <name type="common">Southern green stink bug</name>
    <name type="synonym">Cimex viridulus</name>
    <dbReference type="NCBI Taxonomy" id="85310"/>
    <lineage>
        <taxon>Eukaryota</taxon>
        <taxon>Metazoa</taxon>
        <taxon>Ecdysozoa</taxon>
        <taxon>Arthropoda</taxon>
        <taxon>Hexapoda</taxon>
        <taxon>Insecta</taxon>
        <taxon>Pterygota</taxon>
        <taxon>Neoptera</taxon>
        <taxon>Paraneoptera</taxon>
        <taxon>Hemiptera</taxon>
        <taxon>Heteroptera</taxon>
        <taxon>Panheteroptera</taxon>
        <taxon>Pentatomomorpha</taxon>
        <taxon>Pentatomoidea</taxon>
        <taxon>Pentatomidae</taxon>
        <taxon>Pentatominae</taxon>
        <taxon>Nezara</taxon>
    </lineage>
</organism>
<proteinExistence type="predicted"/>